<dbReference type="Proteomes" id="UP000664940">
    <property type="component" value="Unassembled WGS sequence"/>
</dbReference>
<evidence type="ECO:0000313" key="3">
    <source>
        <dbReference type="Proteomes" id="UP000664940"/>
    </source>
</evidence>
<organism evidence="2 3">
    <name type="scientific">Phyllostomus discolor</name>
    <name type="common">pale spear-nosed bat</name>
    <dbReference type="NCBI Taxonomy" id="89673"/>
    <lineage>
        <taxon>Eukaryota</taxon>
        <taxon>Metazoa</taxon>
        <taxon>Chordata</taxon>
        <taxon>Craniata</taxon>
        <taxon>Vertebrata</taxon>
        <taxon>Euteleostomi</taxon>
        <taxon>Mammalia</taxon>
        <taxon>Eutheria</taxon>
        <taxon>Laurasiatheria</taxon>
        <taxon>Chiroptera</taxon>
        <taxon>Yangochiroptera</taxon>
        <taxon>Phyllostomidae</taxon>
        <taxon>Phyllostominae</taxon>
        <taxon>Phyllostomus</taxon>
    </lineage>
</organism>
<proteinExistence type="predicted"/>
<feature type="compositionally biased region" description="Polar residues" evidence="1">
    <location>
        <begin position="140"/>
        <end position="157"/>
    </location>
</feature>
<feature type="compositionally biased region" description="Pro residues" evidence="1">
    <location>
        <begin position="22"/>
        <end position="39"/>
    </location>
</feature>
<evidence type="ECO:0000313" key="2">
    <source>
        <dbReference type="EMBL" id="KAF6109853.1"/>
    </source>
</evidence>
<dbReference type="AlphaFoldDB" id="A0A834AE21"/>
<name>A0A834AE21_9CHIR</name>
<gene>
    <name evidence="2" type="ORF">HJG60_011044</name>
</gene>
<comment type="caution">
    <text evidence="2">The sequence shown here is derived from an EMBL/GenBank/DDBJ whole genome shotgun (WGS) entry which is preliminary data.</text>
</comment>
<feature type="region of interest" description="Disordered" evidence="1">
    <location>
        <begin position="1"/>
        <end position="167"/>
    </location>
</feature>
<protein>
    <submittedName>
        <fullName evidence="2">Uncharacterized protein</fullName>
    </submittedName>
</protein>
<feature type="compositionally biased region" description="Low complexity" evidence="1">
    <location>
        <begin position="103"/>
        <end position="122"/>
    </location>
</feature>
<reference evidence="2 3" key="1">
    <citation type="journal article" date="2020" name="Nature">
        <title>Six reference-quality genomes reveal evolution of bat adaptations.</title>
        <authorList>
            <person name="Jebb D."/>
            <person name="Huang Z."/>
            <person name="Pippel M."/>
            <person name="Hughes G.M."/>
            <person name="Lavrichenko K."/>
            <person name="Devanna P."/>
            <person name="Winkler S."/>
            <person name="Jermiin L.S."/>
            <person name="Skirmuntt E.C."/>
            <person name="Katzourakis A."/>
            <person name="Burkitt-Gray L."/>
            <person name="Ray D.A."/>
            <person name="Sullivan K.A.M."/>
            <person name="Roscito J.G."/>
            <person name="Kirilenko B.M."/>
            <person name="Davalos L.M."/>
            <person name="Corthals A.P."/>
            <person name="Power M.L."/>
            <person name="Jones G."/>
            <person name="Ransome R.D."/>
            <person name="Dechmann D.K.N."/>
            <person name="Locatelli A.G."/>
            <person name="Puechmaille S.J."/>
            <person name="Fedrigo O."/>
            <person name="Jarvis E.D."/>
            <person name="Hiller M."/>
            <person name="Vernes S.C."/>
            <person name="Myers E.W."/>
            <person name="Teeling E.C."/>
        </authorList>
    </citation>
    <scope>NUCLEOTIDE SEQUENCE [LARGE SCALE GENOMIC DNA]</scope>
    <source>
        <strain evidence="2">Bat1K_MPI-CBG_1</strain>
    </source>
</reference>
<evidence type="ECO:0000256" key="1">
    <source>
        <dbReference type="SAM" id="MobiDB-lite"/>
    </source>
</evidence>
<sequence length="192" mass="20334">MRRAGSGTRDTREEKLGCNKAPPSPGPNPSPEGIPPLSSPLPWYRLWPRRPARGPAPARGTTDAATRTPSSIRAAGAPLRDVRGAAAGPGARFEPRLLPPPAAQAGAEEAGPASGPESPAAGMGRRCANPPGFNFEWARQKTTSASTPDRYESSSPGHFTHFRRRGGEITIREMAVELRKTKSEPEAQGPCL</sequence>
<accession>A0A834AE21</accession>
<dbReference type="EMBL" id="JABVXQ010000005">
    <property type="protein sequence ID" value="KAF6109853.1"/>
    <property type="molecule type" value="Genomic_DNA"/>
</dbReference>